<dbReference type="PANTHER" id="PTHR14593:SF5">
    <property type="entry name" value="WD REPEAT-CONTAINING PROTEIN 11"/>
    <property type="match status" value="1"/>
</dbReference>
<dbReference type="Pfam" id="PF23751">
    <property type="entry name" value="Beta-prop_WDR11_1st"/>
    <property type="match status" value="1"/>
</dbReference>
<accession>A0A484NL93</accession>
<dbReference type="EMBL" id="OOIL02006704">
    <property type="protein sequence ID" value="VFR00565.1"/>
    <property type="molecule type" value="Genomic_DNA"/>
</dbReference>
<dbReference type="InterPro" id="IPR036322">
    <property type="entry name" value="WD40_repeat_dom_sf"/>
</dbReference>
<evidence type="ECO:0000259" key="2">
    <source>
        <dbReference type="Pfam" id="PF23751"/>
    </source>
</evidence>
<dbReference type="OrthoDB" id="1291858at2759"/>
<feature type="region of interest" description="Disordered" evidence="1">
    <location>
        <begin position="1"/>
        <end position="33"/>
    </location>
</feature>
<sequence>MSIPQRESWDCMIPGPPSRSNGDPNREFRISSSSTLSNSSQKLGIQDLCWIQTGLDSWAIAALSGPSLLSIYSTSSGRCLFKCDASPEHFSCLCRDPSDSRLFCAVGLKGFLLSIKAFGDSENDVANKELLIRTDASELQKLERDSTAAVNGSPELATFPNYKGCPEVAGSSYKSCQIQIWRFCIVLILMG</sequence>
<gene>
    <name evidence="3" type="ORF">CCAM_LOCUS42340</name>
</gene>
<dbReference type="AlphaFoldDB" id="A0A484NL93"/>
<evidence type="ECO:0000256" key="1">
    <source>
        <dbReference type="SAM" id="MobiDB-lite"/>
    </source>
</evidence>
<evidence type="ECO:0000313" key="3">
    <source>
        <dbReference type="EMBL" id="VFR00565.1"/>
    </source>
</evidence>
<dbReference type="Proteomes" id="UP000595140">
    <property type="component" value="Unassembled WGS sequence"/>
</dbReference>
<protein>
    <recommendedName>
        <fullName evidence="2">WDR11 first beta-propeller domain-containing protein</fullName>
    </recommendedName>
</protein>
<dbReference type="InterPro" id="IPR057852">
    <property type="entry name" value="Beta-prop_WDR11_1st"/>
</dbReference>
<dbReference type="PANTHER" id="PTHR14593">
    <property type="entry name" value="WD REPEAT-CONTAINING PROTEIN 11"/>
    <property type="match status" value="1"/>
</dbReference>
<proteinExistence type="predicted"/>
<dbReference type="GO" id="GO:0005737">
    <property type="term" value="C:cytoplasm"/>
    <property type="evidence" value="ECO:0007669"/>
    <property type="project" value="TreeGrafter"/>
</dbReference>
<keyword evidence="4" id="KW-1185">Reference proteome</keyword>
<evidence type="ECO:0000313" key="4">
    <source>
        <dbReference type="Proteomes" id="UP000595140"/>
    </source>
</evidence>
<feature type="domain" description="WDR11 first beta-propeller" evidence="2">
    <location>
        <begin position="36"/>
        <end position="163"/>
    </location>
</feature>
<dbReference type="InterPro" id="IPR039694">
    <property type="entry name" value="WDR11"/>
</dbReference>
<reference evidence="3 4" key="1">
    <citation type="submission" date="2018-04" db="EMBL/GenBank/DDBJ databases">
        <authorList>
            <person name="Vogel A."/>
        </authorList>
    </citation>
    <scope>NUCLEOTIDE SEQUENCE [LARGE SCALE GENOMIC DNA]</scope>
</reference>
<organism evidence="3 4">
    <name type="scientific">Cuscuta campestris</name>
    <dbReference type="NCBI Taxonomy" id="132261"/>
    <lineage>
        <taxon>Eukaryota</taxon>
        <taxon>Viridiplantae</taxon>
        <taxon>Streptophyta</taxon>
        <taxon>Embryophyta</taxon>
        <taxon>Tracheophyta</taxon>
        <taxon>Spermatophyta</taxon>
        <taxon>Magnoliopsida</taxon>
        <taxon>eudicotyledons</taxon>
        <taxon>Gunneridae</taxon>
        <taxon>Pentapetalae</taxon>
        <taxon>asterids</taxon>
        <taxon>lamiids</taxon>
        <taxon>Solanales</taxon>
        <taxon>Convolvulaceae</taxon>
        <taxon>Cuscuteae</taxon>
        <taxon>Cuscuta</taxon>
        <taxon>Cuscuta subgen. Grammica</taxon>
        <taxon>Cuscuta sect. Cleistogrammica</taxon>
    </lineage>
</organism>
<dbReference type="SUPFAM" id="SSF50978">
    <property type="entry name" value="WD40 repeat-like"/>
    <property type="match status" value="1"/>
</dbReference>
<name>A0A484NL93_9ASTE</name>